<reference evidence="16" key="2">
    <citation type="submission" date="2021-04" db="EMBL/GenBank/DDBJ databases">
        <authorList>
            <person name="Liu J."/>
        </authorList>
    </citation>
    <scope>NUCLEOTIDE SEQUENCE</scope>
    <source>
        <strain evidence="16">BAD-6</strain>
    </source>
</reference>
<evidence type="ECO:0000256" key="10">
    <source>
        <dbReference type="ARBA" id="ARBA00022840"/>
    </source>
</evidence>
<evidence type="ECO:0000313" key="16">
    <source>
        <dbReference type="EMBL" id="MBR0598620.1"/>
    </source>
</evidence>
<keyword evidence="9 16" id="KW-0418">Kinase</keyword>
<keyword evidence="8" id="KW-0547">Nucleotide-binding</keyword>
<gene>
    <name evidence="16" type="ORF">KCX82_12085</name>
</gene>
<dbReference type="Pfam" id="PF02743">
    <property type="entry name" value="dCache_1"/>
    <property type="match status" value="1"/>
</dbReference>
<name>A0A8J7W3K8_9FIRM</name>
<evidence type="ECO:0000256" key="13">
    <source>
        <dbReference type="ARBA" id="ARBA00023136"/>
    </source>
</evidence>
<dbReference type="InterPro" id="IPR003594">
    <property type="entry name" value="HATPase_dom"/>
</dbReference>
<dbReference type="SUPFAM" id="SSF47384">
    <property type="entry name" value="Homodimeric domain of signal transducing histidine kinase"/>
    <property type="match status" value="1"/>
</dbReference>
<dbReference type="SUPFAM" id="SSF55874">
    <property type="entry name" value="ATPase domain of HSP90 chaperone/DNA topoisomerase II/histidine kinase"/>
    <property type="match status" value="1"/>
</dbReference>
<dbReference type="Gene3D" id="6.10.340.10">
    <property type="match status" value="1"/>
</dbReference>
<dbReference type="InterPro" id="IPR003661">
    <property type="entry name" value="HisK_dim/P_dom"/>
</dbReference>
<reference evidence="16" key="1">
    <citation type="submission" date="2021-04" db="EMBL/GenBank/DDBJ databases">
        <title>Sinoanaerobacter chloroacetimidivorans sp. nov., an obligate anaerobic bacterium isolated from anaerobic sludge.</title>
        <authorList>
            <person name="Bao Y."/>
        </authorList>
    </citation>
    <scope>NUCLEOTIDE SEQUENCE</scope>
    <source>
        <strain evidence="16">BAD-6</strain>
    </source>
</reference>
<dbReference type="CDD" id="cd00082">
    <property type="entry name" value="HisKA"/>
    <property type="match status" value="1"/>
</dbReference>
<keyword evidence="6" id="KW-0808">Transferase</keyword>
<comment type="catalytic activity">
    <reaction evidence="1">
        <text>ATP + protein L-histidine = ADP + protein N-phospho-L-histidine.</text>
        <dbReference type="EC" id="2.7.13.3"/>
    </reaction>
</comment>
<evidence type="ECO:0000256" key="6">
    <source>
        <dbReference type="ARBA" id="ARBA00022679"/>
    </source>
</evidence>
<comment type="subcellular location">
    <subcellularLocation>
        <location evidence="2">Cell membrane</location>
        <topology evidence="2">Multi-pass membrane protein</topology>
    </subcellularLocation>
</comment>
<evidence type="ECO:0000256" key="9">
    <source>
        <dbReference type="ARBA" id="ARBA00022777"/>
    </source>
</evidence>
<accession>A0A8J7W3K8</accession>
<keyword evidence="7 14" id="KW-0812">Transmembrane</keyword>
<evidence type="ECO:0000256" key="14">
    <source>
        <dbReference type="SAM" id="Phobius"/>
    </source>
</evidence>
<evidence type="ECO:0000259" key="15">
    <source>
        <dbReference type="PROSITE" id="PS50109"/>
    </source>
</evidence>
<dbReference type="InterPro" id="IPR036890">
    <property type="entry name" value="HATPase_C_sf"/>
</dbReference>
<proteinExistence type="predicted"/>
<dbReference type="InterPro" id="IPR033479">
    <property type="entry name" value="dCache_1"/>
</dbReference>
<dbReference type="PROSITE" id="PS50109">
    <property type="entry name" value="HIS_KIN"/>
    <property type="match status" value="1"/>
</dbReference>
<keyword evidence="12" id="KW-0902">Two-component regulatory system</keyword>
<evidence type="ECO:0000256" key="8">
    <source>
        <dbReference type="ARBA" id="ARBA00022741"/>
    </source>
</evidence>
<dbReference type="PANTHER" id="PTHR45528">
    <property type="entry name" value="SENSOR HISTIDINE KINASE CPXA"/>
    <property type="match status" value="1"/>
</dbReference>
<keyword evidence="5" id="KW-0597">Phosphoprotein</keyword>
<keyword evidence="13 14" id="KW-0472">Membrane</keyword>
<dbReference type="GO" id="GO:0000155">
    <property type="term" value="F:phosphorelay sensor kinase activity"/>
    <property type="evidence" value="ECO:0007669"/>
    <property type="project" value="InterPro"/>
</dbReference>
<feature type="transmembrane region" description="Helical" evidence="14">
    <location>
        <begin position="312"/>
        <end position="334"/>
    </location>
</feature>
<dbReference type="Gene3D" id="1.10.287.130">
    <property type="match status" value="1"/>
</dbReference>
<dbReference type="InterPro" id="IPR036097">
    <property type="entry name" value="HisK_dim/P_sf"/>
</dbReference>
<keyword evidence="10" id="KW-0067">ATP-binding</keyword>
<dbReference type="EC" id="2.7.13.3" evidence="3"/>
<dbReference type="RefSeq" id="WP_227018741.1">
    <property type="nucleotide sequence ID" value="NZ_JAGSND010000007.1"/>
</dbReference>
<evidence type="ECO:0000256" key="7">
    <source>
        <dbReference type="ARBA" id="ARBA00022692"/>
    </source>
</evidence>
<dbReference type="CDD" id="cd12912">
    <property type="entry name" value="PDC2_MCP_like"/>
    <property type="match status" value="1"/>
</dbReference>
<dbReference type="InterPro" id="IPR005467">
    <property type="entry name" value="His_kinase_dom"/>
</dbReference>
<evidence type="ECO:0000313" key="17">
    <source>
        <dbReference type="Proteomes" id="UP000675664"/>
    </source>
</evidence>
<organism evidence="16 17">
    <name type="scientific">Sinanaerobacter chloroacetimidivorans</name>
    <dbReference type="NCBI Taxonomy" id="2818044"/>
    <lineage>
        <taxon>Bacteria</taxon>
        <taxon>Bacillati</taxon>
        <taxon>Bacillota</taxon>
        <taxon>Clostridia</taxon>
        <taxon>Peptostreptococcales</taxon>
        <taxon>Anaerovoracaceae</taxon>
        <taxon>Sinanaerobacter</taxon>
    </lineage>
</organism>
<keyword evidence="11 14" id="KW-1133">Transmembrane helix</keyword>
<feature type="domain" description="Histidine kinase" evidence="15">
    <location>
        <begin position="415"/>
        <end position="629"/>
    </location>
</feature>
<dbReference type="GO" id="GO:0005524">
    <property type="term" value="F:ATP binding"/>
    <property type="evidence" value="ECO:0007669"/>
    <property type="project" value="UniProtKB-KW"/>
</dbReference>
<dbReference type="InterPro" id="IPR050398">
    <property type="entry name" value="HssS/ArlS-like"/>
</dbReference>
<evidence type="ECO:0000256" key="11">
    <source>
        <dbReference type="ARBA" id="ARBA00022989"/>
    </source>
</evidence>
<keyword evidence="17" id="KW-1185">Reference proteome</keyword>
<protein>
    <recommendedName>
        <fullName evidence="3">histidine kinase</fullName>
        <ecNumber evidence="3">2.7.13.3</ecNumber>
    </recommendedName>
</protein>
<evidence type="ECO:0000256" key="1">
    <source>
        <dbReference type="ARBA" id="ARBA00000085"/>
    </source>
</evidence>
<evidence type="ECO:0000256" key="5">
    <source>
        <dbReference type="ARBA" id="ARBA00022553"/>
    </source>
</evidence>
<dbReference type="Gene3D" id="3.30.565.10">
    <property type="entry name" value="Histidine kinase-like ATPase, C-terminal domain"/>
    <property type="match status" value="1"/>
</dbReference>
<dbReference type="SMART" id="SM00387">
    <property type="entry name" value="HATPase_c"/>
    <property type="match status" value="1"/>
</dbReference>
<sequence>MKKISSRIIFTVIACSLITSLLVGWVSLTLSKKLLESEATERVQGLADKYANETSAIFENIQGLVTALSVTINNSFDLDEFSKNPEEYHEWYKDYLDPIIADMTQRTKRISGAYFTFDPSLTKGADEIWYYWDEDGTVKSLDATADGHFLDAFEGTVEENMLYYFQPIQNGKPGWTEPVEDPDLNTNIISYSEAVYVDGQLIGVAGCDLETANTIDLIEEMKVYDTGYAFLLNDQYKFMIHQRYTKNENLSEVEGGIFEPAVKAMKENKSGVVKYEDKNGDYHIVGYSRMTNGWTIAVMPPTDEVFKPARELTVLMVVLTLLSVMLTFIISYIFSNKFSSPIRKVADELKSIGLEDFTKTLPKELLEREDEFGDVAKYAENIKGLIEKKTEENREKDVLLVEQSRLAKMGEMVGSIAHQWKQPLNNINLILANINQAYHYNELTQEYIDDSLAKVRALIVNMSATMENFLSFSKPNKNISWFSAKESLELAVDLSEESIKSKQIDIHFKMIDDFYIYGFSNEFSNAIFNILNNAIDAAAEETEKRLIDIELFKNEQPGTGIIEITNYGKRLDQETLNNMFKPFYTTKKTGTGIGLSIAKSIIEQNLSGQISVYNIESGVCCKISLNDIGGTDRNERSE</sequence>
<keyword evidence="4" id="KW-1003">Cell membrane</keyword>
<dbReference type="Gene3D" id="3.30.450.20">
    <property type="entry name" value="PAS domain"/>
    <property type="match status" value="2"/>
</dbReference>
<comment type="caution">
    <text evidence="16">The sequence shown here is derived from an EMBL/GenBank/DDBJ whole genome shotgun (WGS) entry which is preliminary data.</text>
</comment>
<evidence type="ECO:0000256" key="3">
    <source>
        <dbReference type="ARBA" id="ARBA00012438"/>
    </source>
</evidence>
<dbReference type="Pfam" id="PF02518">
    <property type="entry name" value="HATPase_c"/>
    <property type="match status" value="1"/>
</dbReference>
<dbReference type="EMBL" id="JAGSND010000007">
    <property type="protein sequence ID" value="MBR0598620.1"/>
    <property type="molecule type" value="Genomic_DNA"/>
</dbReference>
<dbReference type="Proteomes" id="UP000675664">
    <property type="component" value="Unassembled WGS sequence"/>
</dbReference>
<evidence type="ECO:0000256" key="12">
    <source>
        <dbReference type="ARBA" id="ARBA00023012"/>
    </source>
</evidence>
<dbReference type="AlphaFoldDB" id="A0A8J7W3K8"/>
<evidence type="ECO:0000256" key="4">
    <source>
        <dbReference type="ARBA" id="ARBA00022475"/>
    </source>
</evidence>
<dbReference type="PANTHER" id="PTHR45528:SF1">
    <property type="entry name" value="SENSOR HISTIDINE KINASE CPXA"/>
    <property type="match status" value="1"/>
</dbReference>
<dbReference type="CDD" id="cd12913">
    <property type="entry name" value="PDC1_MCP_like"/>
    <property type="match status" value="1"/>
</dbReference>
<evidence type="ECO:0000256" key="2">
    <source>
        <dbReference type="ARBA" id="ARBA00004651"/>
    </source>
</evidence>
<dbReference type="GO" id="GO:0005886">
    <property type="term" value="C:plasma membrane"/>
    <property type="evidence" value="ECO:0007669"/>
    <property type="project" value="UniProtKB-SubCell"/>
</dbReference>